<feature type="binding site" evidence="14">
    <location>
        <begin position="96"/>
        <end position="97"/>
    </location>
    <ligand>
        <name>NAD(+)</name>
        <dbReference type="ChEBI" id="CHEBI:57540"/>
    </ligand>
</feature>
<dbReference type="CDD" id="cd00114">
    <property type="entry name" value="LIGANc"/>
    <property type="match status" value="1"/>
</dbReference>
<dbReference type="OrthoDB" id="9759736at2"/>
<gene>
    <name evidence="14 16" type="primary">ligA</name>
    <name evidence="16" type="ORF">SD28_03105</name>
</gene>
<dbReference type="CDD" id="cd17748">
    <property type="entry name" value="BRCT_DNA_ligase_like"/>
    <property type="match status" value="1"/>
</dbReference>
<dbReference type="InterPro" id="IPR004149">
    <property type="entry name" value="Znf_DNAligase_C4"/>
</dbReference>
<dbReference type="InterPro" id="IPR004150">
    <property type="entry name" value="NAD_DNA_ligase_OB"/>
</dbReference>
<name>A0A0A8E3A1_9GAMM</name>
<dbReference type="InterPro" id="IPR010994">
    <property type="entry name" value="RuvA_2-like"/>
</dbReference>
<keyword evidence="17" id="KW-1185">Reference proteome</keyword>
<evidence type="ECO:0000256" key="7">
    <source>
        <dbReference type="ARBA" id="ARBA00022763"/>
    </source>
</evidence>
<keyword evidence="9 14" id="KW-0460">Magnesium</keyword>
<keyword evidence="4 14" id="KW-0436">Ligase</keyword>
<dbReference type="HAMAP" id="MF_01588">
    <property type="entry name" value="DNA_ligase_A"/>
    <property type="match status" value="1"/>
</dbReference>
<dbReference type="Pfam" id="PF01653">
    <property type="entry name" value="DNA_ligase_aden"/>
    <property type="match status" value="1"/>
</dbReference>
<proteinExistence type="inferred from homology"/>
<dbReference type="RefSeq" id="WP_039123998.1">
    <property type="nucleotide sequence ID" value="NZ_CP010427.1"/>
</dbReference>
<dbReference type="Gene3D" id="1.10.150.20">
    <property type="entry name" value="5' to 3' exonuclease, C-terminal subdomain"/>
    <property type="match status" value="2"/>
</dbReference>
<dbReference type="Pfam" id="PF03120">
    <property type="entry name" value="OB_DNA_ligase"/>
    <property type="match status" value="1"/>
</dbReference>
<dbReference type="GO" id="GO:0003677">
    <property type="term" value="F:DNA binding"/>
    <property type="evidence" value="ECO:0007669"/>
    <property type="project" value="InterPro"/>
</dbReference>
<protein>
    <recommendedName>
        <fullName evidence="3 14">DNA ligase</fullName>
        <ecNumber evidence="2 14">6.5.1.2</ecNumber>
    </recommendedName>
    <alternativeName>
        <fullName evidence="14">Polydeoxyribonucleotide synthase [NAD(+)]</fullName>
    </alternativeName>
</protein>
<dbReference type="InterPro" id="IPR013839">
    <property type="entry name" value="DNAligase_adenylation"/>
</dbReference>
<dbReference type="PANTHER" id="PTHR23389">
    <property type="entry name" value="CHROMOSOME TRANSMISSION FIDELITY FACTOR 18"/>
    <property type="match status" value="1"/>
</dbReference>
<dbReference type="Gene3D" id="3.40.50.10190">
    <property type="entry name" value="BRCT domain"/>
    <property type="match status" value="1"/>
</dbReference>
<organism evidence="16 17">
    <name type="scientific">Allofrancisella guangzhouensis</name>
    <dbReference type="NCBI Taxonomy" id="594679"/>
    <lineage>
        <taxon>Bacteria</taxon>
        <taxon>Pseudomonadati</taxon>
        <taxon>Pseudomonadota</taxon>
        <taxon>Gammaproteobacteria</taxon>
        <taxon>Thiotrichales</taxon>
        <taxon>Francisellaceae</taxon>
        <taxon>Allofrancisella</taxon>
    </lineage>
</organism>
<dbReference type="KEGG" id="fgu:SD28_03105"/>
<keyword evidence="14" id="KW-0464">Manganese</keyword>
<dbReference type="InterPro" id="IPR003583">
    <property type="entry name" value="Hlx-hairpin-Hlx_DNA-bd_motif"/>
</dbReference>
<dbReference type="FunFam" id="2.40.50.140:FF:000012">
    <property type="entry name" value="DNA ligase"/>
    <property type="match status" value="1"/>
</dbReference>
<feature type="binding site" evidence="14">
    <location>
        <position position="301"/>
    </location>
    <ligand>
        <name>NAD(+)</name>
        <dbReference type="ChEBI" id="CHEBI:57540"/>
    </ligand>
</feature>
<dbReference type="SMART" id="SM00292">
    <property type="entry name" value="BRCT"/>
    <property type="match status" value="1"/>
</dbReference>
<evidence type="ECO:0000256" key="3">
    <source>
        <dbReference type="ARBA" id="ARBA00013308"/>
    </source>
</evidence>
<dbReference type="Gene3D" id="1.10.287.610">
    <property type="entry name" value="Helix hairpin bin"/>
    <property type="match status" value="1"/>
</dbReference>
<dbReference type="GO" id="GO:0006281">
    <property type="term" value="P:DNA repair"/>
    <property type="evidence" value="ECO:0007669"/>
    <property type="project" value="UniProtKB-KW"/>
</dbReference>
<dbReference type="PIRSF" id="PIRSF001604">
    <property type="entry name" value="LigA"/>
    <property type="match status" value="1"/>
</dbReference>
<dbReference type="Pfam" id="PF00533">
    <property type="entry name" value="BRCT"/>
    <property type="match status" value="1"/>
</dbReference>
<dbReference type="InterPro" id="IPR012340">
    <property type="entry name" value="NA-bd_OB-fold"/>
</dbReference>
<evidence type="ECO:0000256" key="11">
    <source>
        <dbReference type="ARBA" id="ARBA00023204"/>
    </source>
</evidence>
<feature type="binding site" evidence="14">
    <location>
        <position position="325"/>
    </location>
    <ligand>
        <name>NAD(+)</name>
        <dbReference type="ChEBI" id="CHEBI:57540"/>
    </ligand>
</feature>
<evidence type="ECO:0000256" key="9">
    <source>
        <dbReference type="ARBA" id="ARBA00022842"/>
    </source>
</evidence>
<evidence type="ECO:0000256" key="8">
    <source>
        <dbReference type="ARBA" id="ARBA00022833"/>
    </source>
</evidence>
<evidence type="ECO:0000256" key="1">
    <source>
        <dbReference type="ARBA" id="ARBA00004067"/>
    </source>
</evidence>
<feature type="binding site" evidence="14">
    <location>
        <begin position="47"/>
        <end position="51"/>
    </location>
    <ligand>
        <name>NAD(+)</name>
        <dbReference type="ChEBI" id="CHEBI:57540"/>
    </ligand>
</feature>
<evidence type="ECO:0000259" key="15">
    <source>
        <dbReference type="PROSITE" id="PS50172"/>
    </source>
</evidence>
<evidence type="ECO:0000256" key="6">
    <source>
        <dbReference type="ARBA" id="ARBA00022723"/>
    </source>
</evidence>
<dbReference type="Gene3D" id="6.20.10.30">
    <property type="match status" value="1"/>
</dbReference>
<keyword evidence="8 14" id="KW-0862">Zinc</keyword>
<comment type="similarity">
    <text evidence="13 14">Belongs to the NAD-dependent DNA ligase family. LigA subfamily.</text>
</comment>
<keyword evidence="6 14" id="KW-0479">Metal-binding</keyword>
<keyword evidence="7 14" id="KW-0227">DNA damage</keyword>
<evidence type="ECO:0000256" key="10">
    <source>
        <dbReference type="ARBA" id="ARBA00023027"/>
    </source>
</evidence>
<dbReference type="PROSITE" id="PS01056">
    <property type="entry name" value="DNA_LIGASE_N2"/>
    <property type="match status" value="1"/>
</dbReference>
<evidence type="ECO:0000256" key="4">
    <source>
        <dbReference type="ARBA" id="ARBA00022598"/>
    </source>
</evidence>
<dbReference type="FunFam" id="1.10.150.20:FF:000007">
    <property type="entry name" value="DNA ligase"/>
    <property type="match status" value="1"/>
</dbReference>
<evidence type="ECO:0000313" key="16">
    <source>
        <dbReference type="EMBL" id="AJC48700.1"/>
    </source>
</evidence>
<comment type="function">
    <text evidence="1 14">DNA ligase that catalyzes the formation of phosphodiester linkages between 5'-phosphoryl and 3'-hydroxyl groups in double-stranded DNA using NAD as a coenzyme and as the energy source for the reaction. It is essential for DNA replication and repair of damaged DNA.</text>
</comment>
<dbReference type="PANTHER" id="PTHR23389:SF9">
    <property type="entry name" value="DNA LIGASE"/>
    <property type="match status" value="1"/>
</dbReference>
<evidence type="ECO:0000256" key="5">
    <source>
        <dbReference type="ARBA" id="ARBA00022705"/>
    </source>
</evidence>
<dbReference type="NCBIfam" id="NF005932">
    <property type="entry name" value="PRK07956.1"/>
    <property type="match status" value="1"/>
</dbReference>
<feature type="binding site" evidence="14">
    <location>
        <position position="422"/>
    </location>
    <ligand>
        <name>Zn(2+)</name>
        <dbReference type="ChEBI" id="CHEBI:29105"/>
    </ligand>
</feature>
<evidence type="ECO:0000313" key="17">
    <source>
        <dbReference type="Proteomes" id="UP000031104"/>
    </source>
</evidence>
<accession>A0A0A8E3A1</accession>
<evidence type="ECO:0000256" key="14">
    <source>
        <dbReference type="HAMAP-Rule" id="MF_01588"/>
    </source>
</evidence>
<dbReference type="InterPro" id="IPR013840">
    <property type="entry name" value="DNAligase_N"/>
</dbReference>
<dbReference type="HOGENOM" id="CLU_007764_2_1_6"/>
<dbReference type="GO" id="GO:0003911">
    <property type="term" value="F:DNA ligase (NAD+) activity"/>
    <property type="evidence" value="ECO:0007669"/>
    <property type="project" value="UniProtKB-UniRule"/>
</dbReference>
<comment type="cofactor">
    <cofactor evidence="14">
        <name>Mg(2+)</name>
        <dbReference type="ChEBI" id="CHEBI:18420"/>
    </cofactor>
    <cofactor evidence="14">
        <name>Mn(2+)</name>
        <dbReference type="ChEBI" id="CHEBI:29035"/>
    </cofactor>
</comment>
<dbReference type="SMART" id="SM00278">
    <property type="entry name" value="HhH1"/>
    <property type="match status" value="3"/>
</dbReference>
<dbReference type="InterPro" id="IPR041663">
    <property type="entry name" value="DisA/LigA_HHH"/>
</dbReference>
<dbReference type="Pfam" id="PF12826">
    <property type="entry name" value="HHH_2"/>
    <property type="match status" value="1"/>
</dbReference>
<dbReference type="SUPFAM" id="SSF47781">
    <property type="entry name" value="RuvA domain 2-like"/>
    <property type="match status" value="1"/>
</dbReference>
<dbReference type="SUPFAM" id="SSF52113">
    <property type="entry name" value="BRCT domain"/>
    <property type="match status" value="1"/>
</dbReference>
<feature type="active site" description="N6-AMP-lysine intermediate" evidence="14">
    <location>
        <position position="125"/>
    </location>
</feature>
<evidence type="ECO:0000256" key="2">
    <source>
        <dbReference type="ARBA" id="ARBA00012722"/>
    </source>
</evidence>
<dbReference type="GO" id="GO:0046872">
    <property type="term" value="F:metal ion binding"/>
    <property type="evidence" value="ECO:0007669"/>
    <property type="project" value="UniProtKB-KW"/>
</dbReference>
<dbReference type="GO" id="GO:0006260">
    <property type="term" value="P:DNA replication"/>
    <property type="evidence" value="ECO:0007669"/>
    <property type="project" value="UniProtKB-KW"/>
</dbReference>
<reference evidence="16 17" key="1">
    <citation type="submission" date="2014-12" db="EMBL/GenBank/DDBJ databases">
        <title>Complete genome sequence of Francisella guanzhouensis strain 08HL01032 isolated from air-conditioning system in China.</title>
        <authorList>
            <person name="Svensson D."/>
            <person name="Ohrman C."/>
            <person name="Backman S."/>
            <person name="Karlsson E."/>
            <person name="Nilsson E."/>
            <person name="Bystrom M."/>
            <person name="Larkeryd A."/>
            <person name="Stenberg P."/>
            <person name="Scholtz H.C."/>
            <person name="Forsman M."/>
            <person name="Sjodin A."/>
        </authorList>
    </citation>
    <scope>NUCLEOTIDE SEQUENCE [LARGE SCALE GENOMIC DNA]</scope>
    <source>
        <strain evidence="16 17">08HL01032</strain>
    </source>
</reference>
<dbReference type="InterPro" id="IPR036420">
    <property type="entry name" value="BRCT_dom_sf"/>
</dbReference>
<feature type="binding site" evidence="14">
    <location>
        <position position="123"/>
    </location>
    <ligand>
        <name>NAD(+)</name>
        <dbReference type="ChEBI" id="CHEBI:57540"/>
    </ligand>
</feature>
<feature type="binding site" evidence="14">
    <location>
        <position position="443"/>
    </location>
    <ligand>
        <name>Zn(2+)</name>
        <dbReference type="ChEBI" id="CHEBI:29105"/>
    </ligand>
</feature>
<evidence type="ECO:0000256" key="13">
    <source>
        <dbReference type="ARBA" id="ARBA00060881"/>
    </source>
</evidence>
<comment type="caution">
    <text evidence="14">Lacks conserved residue(s) required for the propagation of feature annotation.</text>
</comment>
<evidence type="ECO:0000256" key="12">
    <source>
        <dbReference type="ARBA" id="ARBA00034005"/>
    </source>
</evidence>
<sequence length="680" mass="76812">MTPSTFFYIDYNNLAFAELKSAIDKLADYLSQQSYLYHTLDKPIITDSDYDKLYQLLQNLVTKHPELTPVNSVLDRVGGKVLEGFETVKHKKKMLSLANVFSLTELKNFYEKLEYPDLEIECEPKMDGLAISIFYKNGKFDYAVTRGDGIQGEKVSENVKTIRNVPLQLNTNNPPKELEVRGEIILDKASFLALNNYMQEQGQKTFANPRNAAAGSIRMLDSKIVAKRPLKLYCYGIGYYSKDFEHHQTQFQLMNYLKSLGFTISNHMSLAADFNDIEKYYQQMSHHRADLDYDIDGLVFKVNDIKLQDAIGYVSRAPKWAVAYKFPAEEVESEVINIEFQVGRTGAITPVARLKPVAVGGVIVSNATLHNIHEIKRKDIHVGDRVIVRRAGDVIPEVVRSLPEYRKMSAKLIEIPSNCPICNSTIENTNDQVIYRCTGGWHCQAQTAERLKHFVSRKAMDIDKVGAKLIEQLVRDNLIKYPADIYKLTFEKLANLERMGVKSSQNVLHSIANSKKPSLARFIFSIGIKDIGEVSSEALANYFASLEKFRQARFDELISINDIGEIMANNVISFWQDSLNIKIVEDLLNVGIEISNPKRLQKITNSNFDNKTVVITGTFENYSRIELSQLLKSMGAKVTSSVSKKTDMVISGENAGSKFTKAQELGVDIVTENKLKGLLN</sequence>
<feature type="binding site" evidence="14">
    <location>
        <position position="146"/>
    </location>
    <ligand>
        <name>NAD(+)</name>
        <dbReference type="ChEBI" id="CHEBI:57540"/>
    </ligand>
</feature>
<feature type="domain" description="BRCT" evidence="15">
    <location>
        <begin position="603"/>
        <end position="680"/>
    </location>
</feature>
<dbReference type="EC" id="6.5.1.2" evidence="2 14"/>
<keyword evidence="5 14" id="KW-0235">DNA replication</keyword>
<dbReference type="SMART" id="SM00532">
    <property type="entry name" value="LIGANc"/>
    <property type="match status" value="1"/>
</dbReference>
<dbReference type="EMBL" id="CP010427">
    <property type="protein sequence ID" value="AJC48700.1"/>
    <property type="molecule type" value="Genomic_DNA"/>
</dbReference>
<dbReference type="Proteomes" id="UP000031104">
    <property type="component" value="Chromosome"/>
</dbReference>
<dbReference type="InterPro" id="IPR033136">
    <property type="entry name" value="DNA_ligase_CS"/>
</dbReference>
<keyword evidence="11 14" id="KW-0234">DNA repair</keyword>
<dbReference type="PROSITE" id="PS50172">
    <property type="entry name" value="BRCT"/>
    <property type="match status" value="1"/>
</dbReference>
<dbReference type="GO" id="GO:0005829">
    <property type="term" value="C:cytosol"/>
    <property type="evidence" value="ECO:0007669"/>
    <property type="project" value="TreeGrafter"/>
</dbReference>
<dbReference type="FunFam" id="3.30.470.30:FF:000001">
    <property type="entry name" value="DNA ligase"/>
    <property type="match status" value="1"/>
</dbReference>
<comment type="catalytic activity">
    <reaction evidence="12 14">
        <text>NAD(+) + (deoxyribonucleotide)n-3'-hydroxyl + 5'-phospho-(deoxyribonucleotide)m = (deoxyribonucleotide)n+m + AMP + beta-nicotinamide D-nucleotide.</text>
        <dbReference type="EC" id="6.5.1.2"/>
    </reaction>
</comment>
<keyword evidence="10 14" id="KW-0520">NAD</keyword>
<dbReference type="Pfam" id="PF03119">
    <property type="entry name" value="DNA_ligase_ZBD"/>
    <property type="match status" value="1"/>
</dbReference>
<dbReference type="STRING" id="594679.SD28_03105"/>
<dbReference type="Gene3D" id="3.30.470.30">
    <property type="entry name" value="DNA ligase/mRNA capping enzyme"/>
    <property type="match status" value="1"/>
</dbReference>
<feature type="binding site" evidence="14">
    <location>
        <position position="419"/>
    </location>
    <ligand>
        <name>Zn(2+)</name>
        <dbReference type="ChEBI" id="CHEBI:29105"/>
    </ligand>
</feature>
<dbReference type="SUPFAM" id="SSF56091">
    <property type="entry name" value="DNA ligase/mRNA capping enzyme, catalytic domain"/>
    <property type="match status" value="1"/>
</dbReference>
<feature type="binding site" evidence="14">
    <location>
        <position position="183"/>
    </location>
    <ligand>
        <name>NAD(+)</name>
        <dbReference type="ChEBI" id="CHEBI:57540"/>
    </ligand>
</feature>
<dbReference type="NCBIfam" id="TIGR00575">
    <property type="entry name" value="dnlj"/>
    <property type="match status" value="1"/>
</dbReference>
<dbReference type="Gene3D" id="2.40.50.140">
    <property type="entry name" value="Nucleic acid-binding proteins"/>
    <property type="match status" value="1"/>
</dbReference>
<dbReference type="AlphaFoldDB" id="A0A0A8E3A1"/>
<dbReference type="SUPFAM" id="SSF50249">
    <property type="entry name" value="Nucleic acid-binding proteins"/>
    <property type="match status" value="1"/>
</dbReference>
<dbReference type="InterPro" id="IPR001357">
    <property type="entry name" value="BRCT_dom"/>
</dbReference>
<dbReference type="InterPro" id="IPR001679">
    <property type="entry name" value="DNA_ligase"/>
</dbReference>